<proteinExistence type="predicted"/>
<organism evidence="1 2">
    <name type="scientific">Flavobacterium frigidarium</name>
    <dbReference type="NCBI Taxonomy" id="99286"/>
    <lineage>
        <taxon>Bacteria</taxon>
        <taxon>Pseudomonadati</taxon>
        <taxon>Bacteroidota</taxon>
        <taxon>Flavobacteriia</taxon>
        <taxon>Flavobacteriales</taxon>
        <taxon>Flavobacteriaceae</taxon>
        <taxon>Flavobacterium</taxon>
    </lineage>
</organism>
<dbReference type="InterPro" id="IPR025636">
    <property type="entry name" value="DUF4294"/>
</dbReference>
<reference evidence="1 2" key="1">
    <citation type="submission" date="2023-05" db="EMBL/GenBank/DDBJ databases">
        <title>Adaptations of aquatic viruses from atmosphere-close ecosystems of the Central Arctic Ocean.</title>
        <authorList>
            <person name="Rahlff J."/>
            <person name="Holmfeldt K."/>
        </authorList>
    </citation>
    <scope>NUCLEOTIDE SEQUENCE [LARGE SCALE GENOMIC DNA]</scope>
    <source>
        <strain evidence="1 2">Arc14</strain>
    </source>
</reference>
<dbReference type="RefSeq" id="WP_035675983.1">
    <property type="nucleotide sequence ID" value="NZ_CAXBLC010000034.1"/>
</dbReference>
<evidence type="ECO:0000313" key="1">
    <source>
        <dbReference type="EMBL" id="MEZ7516697.1"/>
    </source>
</evidence>
<protein>
    <submittedName>
        <fullName evidence="1">DUF4294 domain-containing protein</fullName>
    </submittedName>
</protein>
<comment type="caution">
    <text evidence="1">The sequence shown here is derived from an EMBL/GenBank/DDBJ whole genome shotgun (WGS) entry which is preliminary data.</text>
</comment>
<sequence>MKSVILLVFLFLSIANYGQVIPVDPDRPTIEIDEDYNFDKDTIVLEEIQISKEKLDPEARKQFLILQNRVLRVYPYAKLAADRLVLLNKGMARLSTNKEKKKYFKIVEDYLNDEFEAKLKKLSKSQGRILVKLIHRQTGSTTYELVKTLKNGWKAFWSNTAAAAFNIDLKSEYRPYEVNEDYLIESILQRAFESRRLPNQPPANPVDIEKLNDFWESKAKELKAQQ</sequence>
<keyword evidence="2" id="KW-1185">Reference proteome</keyword>
<dbReference type="Pfam" id="PF14127">
    <property type="entry name" value="DUF4294"/>
    <property type="match status" value="1"/>
</dbReference>
<gene>
    <name evidence="1" type="ORF">QO192_15570</name>
</gene>
<name>A0ABV4KGA8_9FLAO</name>
<accession>A0ABV4KGA8</accession>
<dbReference type="Proteomes" id="UP001568894">
    <property type="component" value="Unassembled WGS sequence"/>
</dbReference>
<dbReference type="EMBL" id="JASMRN010000018">
    <property type="protein sequence ID" value="MEZ7516697.1"/>
    <property type="molecule type" value="Genomic_DNA"/>
</dbReference>
<evidence type="ECO:0000313" key="2">
    <source>
        <dbReference type="Proteomes" id="UP001568894"/>
    </source>
</evidence>